<dbReference type="RefSeq" id="WP_189039668.1">
    <property type="nucleotide sequence ID" value="NZ_BMMP01000023.1"/>
</dbReference>
<dbReference type="InterPro" id="IPR015424">
    <property type="entry name" value="PyrdxlP-dep_Trfase"/>
</dbReference>
<feature type="domain" description="Aminotransferase class I/classII large" evidence="1">
    <location>
        <begin position="55"/>
        <end position="354"/>
    </location>
</feature>
<dbReference type="InterPro" id="IPR015422">
    <property type="entry name" value="PyrdxlP-dep_Trfase_small"/>
</dbReference>
<accession>A0ABQ2MSE3</accession>
<evidence type="ECO:0000313" key="3">
    <source>
        <dbReference type="Proteomes" id="UP000631535"/>
    </source>
</evidence>
<dbReference type="PANTHER" id="PTHR43510">
    <property type="entry name" value="AMINOTRANSFERASE FUNCTION, HYPOTHETICAL (EUROFUNG)"/>
    <property type="match status" value="1"/>
</dbReference>
<dbReference type="CDD" id="cd00609">
    <property type="entry name" value="AAT_like"/>
    <property type="match status" value="1"/>
</dbReference>
<evidence type="ECO:0000259" key="1">
    <source>
        <dbReference type="Pfam" id="PF00155"/>
    </source>
</evidence>
<organism evidence="2 3">
    <name type="scientific">Streptomyces daqingensis</name>
    <dbReference type="NCBI Taxonomy" id="1472640"/>
    <lineage>
        <taxon>Bacteria</taxon>
        <taxon>Bacillati</taxon>
        <taxon>Actinomycetota</taxon>
        <taxon>Actinomycetes</taxon>
        <taxon>Kitasatosporales</taxon>
        <taxon>Streptomycetaceae</taxon>
        <taxon>Streptomyces</taxon>
    </lineage>
</organism>
<dbReference type="GO" id="GO:0008483">
    <property type="term" value="F:transaminase activity"/>
    <property type="evidence" value="ECO:0007669"/>
    <property type="project" value="UniProtKB-KW"/>
</dbReference>
<dbReference type="Gene3D" id="3.90.1150.10">
    <property type="entry name" value="Aspartate Aminotransferase, domain 1"/>
    <property type="match status" value="1"/>
</dbReference>
<dbReference type="Proteomes" id="UP000631535">
    <property type="component" value="Unassembled WGS sequence"/>
</dbReference>
<keyword evidence="2" id="KW-0032">Aminotransferase</keyword>
<dbReference type="Pfam" id="PF00155">
    <property type="entry name" value="Aminotran_1_2"/>
    <property type="match status" value="1"/>
</dbReference>
<dbReference type="Gene3D" id="3.40.640.10">
    <property type="entry name" value="Type I PLP-dependent aspartate aminotransferase-like (Major domain)"/>
    <property type="match status" value="1"/>
</dbReference>
<dbReference type="EMBL" id="BMMP01000023">
    <property type="protein sequence ID" value="GGO57179.1"/>
    <property type="molecule type" value="Genomic_DNA"/>
</dbReference>
<comment type="caution">
    <text evidence="2">The sequence shown here is derived from an EMBL/GenBank/DDBJ whole genome shotgun (WGS) entry which is preliminary data.</text>
</comment>
<dbReference type="PANTHER" id="PTHR43510:SF1">
    <property type="entry name" value="AMINOTRANSFERASE FUNCTION, HYPOTHETICAL (EUROFUNG)"/>
    <property type="match status" value="1"/>
</dbReference>
<reference evidence="3" key="1">
    <citation type="journal article" date="2019" name="Int. J. Syst. Evol. Microbiol.">
        <title>The Global Catalogue of Microorganisms (GCM) 10K type strain sequencing project: providing services to taxonomists for standard genome sequencing and annotation.</title>
        <authorList>
            <consortium name="The Broad Institute Genomics Platform"/>
            <consortium name="The Broad Institute Genome Sequencing Center for Infectious Disease"/>
            <person name="Wu L."/>
            <person name="Ma J."/>
        </authorList>
    </citation>
    <scope>NUCLEOTIDE SEQUENCE [LARGE SCALE GENOMIC DNA]</scope>
    <source>
        <strain evidence="3">CGMCC 4.7178</strain>
    </source>
</reference>
<name>A0ABQ2MSE3_9ACTN</name>
<sequence>MTPLDAGIAAKSVYSIARWTFVDAAGRYDVDLGNSYVPSRRLSDLTVPADLKLDYGTDRGTTELRDRIAGLYGGRPESVTVTHGAQEALFLLFDVLLRPGDQVIAFNPGWQPLLDLPPRLGASVTVLPYGPDLSVDAAAVTAAAGENLRLIALNSPCNPTGLRVEEEELRALVALVAERDAYLLVDEEYAIDLSRSPAVGQDRVISVSGLSKTYGLPGLRTGWVYGSPQVAEACAERKFLTSIANSVLCEALACSALDRHENYAREYHRLCAPGLRLVEKWAARHPDAVRLVPPQGTPFAWIQLRTGETSLALCRRALEAGLLLTPGETMGSDEGFRLGFARDVDTVTEGLRRLDTVLLPDGPSGG</sequence>
<protein>
    <submittedName>
        <fullName evidence="2">Aminotransferase</fullName>
    </submittedName>
</protein>
<gene>
    <name evidence="2" type="primary">avtA</name>
    <name evidence="2" type="ORF">GCM10012287_52460</name>
</gene>
<proteinExistence type="predicted"/>
<dbReference type="InterPro" id="IPR004839">
    <property type="entry name" value="Aminotransferase_I/II_large"/>
</dbReference>
<evidence type="ECO:0000313" key="2">
    <source>
        <dbReference type="EMBL" id="GGO57179.1"/>
    </source>
</evidence>
<keyword evidence="2" id="KW-0808">Transferase</keyword>
<dbReference type="SUPFAM" id="SSF53383">
    <property type="entry name" value="PLP-dependent transferases"/>
    <property type="match status" value="1"/>
</dbReference>
<dbReference type="InterPro" id="IPR015421">
    <property type="entry name" value="PyrdxlP-dep_Trfase_major"/>
</dbReference>
<keyword evidence="3" id="KW-1185">Reference proteome</keyword>